<dbReference type="GO" id="GO:0036064">
    <property type="term" value="C:ciliary basal body"/>
    <property type="evidence" value="ECO:0007669"/>
    <property type="project" value="TreeGrafter"/>
</dbReference>
<comment type="similarity">
    <text evidence="2">Belongs to the CFAP206 family.</text>
</comment>
<dbReference type="GO" id="GO:0005930">
    <property type="term" value="C:axoneme"/>
    <property type="evidence" value="ECO:0007669"/>
    <property type="project" value="UniProtKB-SubCell"/>
</dbReference>
<dbReference type="Proteomes" id="UP000036403">
    <property type="component" value="Unassembled WGS sequence"/>
</dbReference>
<evidence type="ECO:0000256" key="6">
    <source>
        <dbReference type="ARBA" id="ARBA00023069"/>
    </source>
</evidence>
<evidence type="ECO:0000313" key="10">
    <source>
        <dbReference type="EMBL" id="KMQ94994.1"/>
    </source>
</evidence>
<dbReference type="Pfam" id="PF12018">
    <property type="entry name" value="FAP206"/>
    <property type="match status" value="1"/>
</dbReference>
<dbReference type="GO" id="GO:0030030">
    <property type="term" value="P:cell projection organization"/>
    <property type="evidence" value="ECO:0007669"/>
    <property type="project" value="UniProtKB-KW"/>
</dbReference>
<evidence type="ECO:0000256" key="8">
    <source>
        <dbReference type="ARBA" id="ARBA00023273"/>
    </source>
</evidence>
<proteinExistence type="inferred from homology"/>
<comment type="subcellular location">
    <subcellularLocation>
        <location evidence="1">Cytoplasm</location>
        <location evidence="1">Cytoskeleton</location>
        <location evidence="1">Cilium axoneme</location>
    </subcellularLocation>
</comment>
<organism evidence="10 11">
    <name type="scientific">Lasius niger</name>
    <name type="common">Black garden ant</name>
    <dbReference type="NCBI Taxonomy" id="67767"/>
    <lineage>
        <taxon>Eukaryota</taxon>
        <taxon>Metazoa</taxon>
        <taxon>Ecdysozoa</taxon>
        <taxon>Arthropoda</taxon>
        <taxon>Hexapoda</taxon>
        <taxon>Insecta</taxon>
        <taxon>Pterygota</taxon>
        <taxon>Neoptera</taxon>
        <taxon>Endopterygota</taxon>
        <taxon>Hymenoptera</taxon>
        <taxon>Apocrita</taxon>
        <taxon>Aculeata</taxon>
        <taxon>Formicoidea</taxon>
        <taxon>Formicidae</taxon>
        <taxon>Formicinae</taxon>
        <taxon>Lasius</taxon>
        <taxon>Lasius</taxon>
    </lineage>
</organism>
<evidence type="ECO:0000256" key="2">
    <source>
        <dbReference type="ARBA" id="ARBA00010500"/>
    </source>
</evidence>
<gene>
    <name evidence="10" type="ORF">RF55_4818</name>
</gene>
<dbReference type="EMBL" id="LBMM01002317">
    <property type="protein sequence ID" value="KMQ94994.1"/>
    <property type="molecule type" value="Genomic_DNA"/>
</dbReference>
<dbReference type="InterPro" id="IPR021897">
    <property type="entry name" value="FAP206"/>
</dbReference>
<name>A0A0J7KXI8_LASNI</name>
<evidence type="ECO:0000256" key="3">
    <source>
        <dbReference type="ARBA" id="ARBA00021602"/>
    </source>
</evidence>
<accession>A0A0J7KXI8</accession>
<protein>
    <recommendedName>
        <fullName evidence="3">Cilia- and flagella-associated protein 206</fullName>
    </recommendedName>
</protein>
<dbReference type="PANTHER" id="PTHR21442">
    <property type="entry name" value="CILIA- AND FLAGELLA-ASSOCIATED PROTEIN 206"/>
    <property type="match status" value="1"/>
</dbReference>
<keyword evidence="6" id="KW-0969">Cilium</keyword>
<comment type="function">
    <text evidence="9">Essential for sperm motility and is involved in the regulation of the beating frequency of motile cilia on the epithelial cells of the respiratory tract. Required for the establishment of radial spokes in sperm flagella.</text>
</comment>
<evidence type="ECO:0000256" key="1">
    <source>
        <dbReference type="ARBA" id="ARBA00004430"/>
    </source>
</evidence>
<reference evidence="10 11" key="1">
    <citation type="submission" date="2015-04" db="EMBL/GenBank/DDBJ databases">
        <title>Lasius niger genome sequencing.</title>
        <authorList>
            <person name="Konorov E.A."/>
            <person name="Nikitin M.A."/>
            <person name="Kirill M.V."/>
            <person name="Chang P."/>
        </authorList>
    </citation>
    <scope>NUCLEOTIDE SEQUENCE [LARGE SCALE GENOMIC DNA]</scope>
    <source>
        <tissue evidence="10">Whole</tissue>
    </source>
</reference>
<keyword evidence="7" id="KW-0206">Cytoskeleton</keyword>
<keyword evidence="8" id="KW-0966">Cell projection</keyword>
<dbReference type="PANTHER" id="PTHR21442:SF0">
    <property type="entry name" value="CILIA- AND FLAGELLA-ASSOCIATED PROTEIN 206"/>
    <property type="match status" value="1"/>
</dbReference>
<comment type="caution">
    <text evidence="10">The sequence shown here is derived from an EMBL/GenBank/DDBJ whole genome shotgun (WGS) entry which is preliminary data.</text>
</comment>
<sequence length="334" mass="38206">MEIVRKELTKKIVNECKVKETPVTKDLASFLLSLYQLNPTYRIKENDVESNARIIQAIVKRLCDQNKPCLVILKNQLYFAKHYHDRDETVKKHRLRLHQKTGPLVAEICETTKLKSEKDTERFYQKILAVITLLSGLGSPTVPSILREVSVALQSVFQASELAHYVTLPKREKEEQLMELMCIVAGIRLFNRDCQRGGEGIDDLPSILQEALTKTRNSVLELLEPLMAKVYKFTAIVENTITSTSIDASYACSSKETASDLEEQIEWAIEMLTASRQQEIYIRKLLGDVERSERAVKTLMDRLQTRLFKLHDTVRYRTAIPTAQVYVNTTATVT</sequence>
<dbReference type="GO" id="GO:0003356">
    <property type="term" value="P:regulation of cilium beat frequency"/>
    <property type="evidence" value="ECO:0007669"/>
    <property type="project" value="TreeGrafter"/>
</dbReference>
<dbReference type="STRING" id="67767.A0A0J7KXI8"/>
<evidence type="ECO:0000256" key="4">
    <source>
        <dbReference type="ARBA" id="ARBA00022490"/>
    </source>
</evidence>
<dbReference type="OrthoDB" id="10251073at2759"/>
<keyword evidence="5" id="KW-0970">Cilium biogenesis/degradation</keyword>
<keyword evidence="4" id="KW-0963">Cytoplasm</keyword>
<evidence type="ECO:0000256" key="9">
    <source>
        <dbReference type="ARBA" id="ARBA00045321"/>
    </source>
</evidence>
<evidence type="ECO:0000256" key="7">
    <source>
        <dbReference type="ARBA" id="ARBA00023212"/>
    </source>
</evidence>
<keyword evidence="11" id="KW-1185">Reference proteome</keyword>
<dbReference type="AlphaFoldDB" id="A0A0J7KXI8"/>
<evidence type="ECO:0000313" key="11">
    <source>
        <dbReference type="Proteomes" id="UP000036403"/>
    </source>
</evidence>
<dbReference type="PaxDb" id="67767-A0A0J7KXI8"/>
<evidence type="ECO:0000256" key="5">
    <source>
        <dbReference type="ARBA" id="ARBA00022794"/>
    </source>
</evidence>